<comment type="similarity">
    <text evidence="1">Belongs to the bacterial sugar transferase family.</text>
</comment>
<gene>
    <name evidence="6" type="ORF">L4923_14680</name>
</gene>
<feature type="transmembrane region" description="Helical" evidence="4">
    <location>
        <begin position="99"/>
        <end position="119"/>
    </location>
</feature>
<keyword evidence="6" id="KW-0808">Transferase</keyword>
<dbReference type="EMBL" id="JAKREW010000013">
    <property type="protein sequence ID" value="MCG7506269.1"/>
    <property type="molecule type" value="Genomic_DNA"/>
</dbReference>
<keyword evidence="7" id="KW-1185">Reference proteome</keyword>
<dbReference type="Proteomes" id="UP001201701">
    <property type="component" value="Unassembled WGS sequence"/>
</dbReference>
<dbReference type="RefSeq" id="WP_239366293.1">
    <property type="nucleotide sequence ID" value="NZ_JAKREW010000013.1"/>
</dbReference>
<feature type="transmembrane region" description="Helical" evidence="4">
    <location>
        <begin position="231"/>
        <end position="252"/>
    </location>
</feature>
<sequence length="428" mass="48927">MRSSKIFLSFRFQLFGAIIVASLIPALIRQFFDNDIFSSQTQFNTFIGTAVAITFGYILHRRIAVIPGVKADFYIIPIYAISFYILVLFMFLARIDYTRVTLISGFFAVIFWFHGIAVLSRRVREYSLAVVPGGDVEALLELSGVRWVMLSDTTMPHRTWNGLVADLRADLSPQWVRFISETALAGTPVFHVKEIRESLTGMVEIEHLSENTLGSLNPNEAYRELKHTLDWLSALLALIVLLPAFAVISILIKIDSSGPVLFRQERRGYRGRAFKVFKFRTMIATQSNPADVGEGNKGAEHAREQARTKERDARVTRVGRVLRRTRLDELPQVLNILRGEMSWIGPRPEALVLSKWYESELPFYSYRHIVFPGITGWAQINQGHVSSVEDVSEKLHFDFYYIKNFSFWLDLIIIMRTAKIIFTGFGSR</sequence>
<keyword evidence="4" id="KW-0472">Membrane</keyword>
<dbReference type="PANTHER" id="PTHR30576:SF0">
    <property type="entry name" value="UNDECAPRENYL-PHOSPHATE N-ACETYLGALACTOSAMINYL 1-PHOSPHATE TRANSFERASE-RELATED"/>
    <property type="match status" value="1"/>
</dbReference>
<organism evidence="6 7">
    <name type="scientific">Mesorhizobium retamae</name>
    <dbReference type="NCBI Taxonomy" id="2912854"/>
    <lineage>
        <taxon>Bacteria</taxon>
        <taxon>Pseudomonadati</taxon>
        <taxon>Pseudomonadota</taxon>
        <taxon>Alphaproteobacteria</taxon>
        <taxon>Hyphomicrobiales</taxon>
        <taxon>Phyllobacteriaceae</taxon>
        <taxon>Mesorhizobium</taxon>
    </lineage>
</organism>
<protein>
    <submittedName>
        <fullName evidence="6">Sugar transferase</fullName>
    </submittedName>
</protein>
<evidence type="ECO:0000256" key="4">
    <source>
        <dbReference type="SAM" id="Phobius"/>
    </source>
</evidence>
<keyword evidence="4" id="KW-0812">Transmembrane</keyword>
<dbReference type="InterPro" id="IPR003362">
    <property type="entry name" value="Bact_transf"/>
</dbReference>
<evidence type="ECO:0000259" key="5">
    <source>
        <dbReference type="Pfam" id="PF02397"/>
    </source>
</evidence>
<evidence type="ECO:0000313" key="6">
    <source>
        <dbReference type="EMBL" id="MCG7506269.1"/>
    </source>
</evidence>
<keyword evidence="4" id="KW-1133">Transmembrane helix</keyword>
<name>A0ABS9QFR5_9HYPH</name>
<feature type="region of interest" description="Disordered" evidence="3">
    <location>
        <begin position="289"/>
        <end position="310"/>
    </location>
</feature>
<feature type="transmembrane region" description="Helical" evidence="4">
    <location>
        <begin position="71"/>
        <end position="93"/>
    </location>
</feature>
<keyword evidence="2" id="KW-0270">Exopolysaccharide synthesis</keyword>
<evidence type="ECO:0000256" key="1">
    <source>
        <dbReference type="ARBA" id="ARBA00006464"/>
    </source>
</evidence>
<proteinExistence type="inferred from homology"/>
<feature type="compositionally biased region" description="Basic and acidic residues" evidence="3">
    <location>
        <begin position="297"/>
        <end position="310"/>
    </location>
</feature>
<dbReference type="Pfam" id="PF02397">
    <property type="entry name" value="Bac_transf"/>
    <property type="match status" value="1"/>
</dbReference>
<feature type="transmembrane region" description="Helical" evidence="4">
    <location>
        <begin position="12"/>
        <end position="31"/>
    </location>
</feature>
<feature type="domain" description="Bacterial sugar transferase" evidence="5">
    <location>
        <begin position="226"/>
        <end position="422"/>
    </location>
</feature>
<evidence type="ECO:0000256" key="3">
    <source>
        <dbReference type="SAM" id="MobiDB-lite"/>
    </source>
</evidence>
<accession>A0ABS9QFR5</accession>
<evidence type="ECO:0000256" key="2">
    <source>
        <dbReference type="ARBA" id="ARBA00023169"/>
    </source>
</evidence>
<dbReference type="GO" id="GO:0016740">
    <property type="term" value="F:transferase activity"/>
    <property type="evidence" value="ECO:0007669"/>
    <property type="project" value="UniProtKB-KW"/>
</dbReference>
<reference evidence="6 7" key="1">
    <citation type="submission" date="2022-02" db="EMBL/GenBank/DDBJ databases">
        <title>Draft genome sequence of Mezorhizobium retamae strain IRAMC:0171 isolated from Retama raetam nodules.</title>
        <authorList>
            <person name="Bengaied R."/>
            <person name="Sbissi I."/>
            <person name="Huber K."/>
            <person name="Ghodbane F."/>
            <person name="Nouioui I."/>
            <person name="Tarhouni M."/>
            <person name="Gtari M."/>
        </authorList>
    </citation>
    <scope>NUCLEOTIDE SEQUENCE [LARGE SCALE GENOMIC DNA]</scope>
    <source>
        <strain evidence="6 7">IRAMC:0171</strain>
    </source>
</reference>
<comment type="caution">
    <text evidence="6">The sequence shown here is derived from an EMBL/GenBank/DDBJ whole genome shotgun (WGS) entry which is preliminary data.</text>
</comment>
<dbReference type="PANTHER" id="PTHR30576">
    <property type="entry name" value="COLANIC BIOSYNTHESIS UDP-GLUCOSE LIPID CARRIER TRANSFERASE"/>
    <property type="match status" value="1"/>
</dbReference>
<evidence type="ECO:0000313" key="7">
    <source>
        <dbReference type="Proteomes" id="UP001201701"/>
    </source>
</evidence>
<feature type="transmembrane region" description="Helical" evidence="4">
    <location>
        <begin position="43"/>
        <end position="59"/>
    </location>
</feature>